<dbReference type="GO" id="GO:0046353">
    <property type="term" value="F:aminoglycoside 3-N-acetyltransferase activity"/>
    <property type="evidence" value="ECO:0007669"/>
    <property type="project" value="UniProtKB-EC"/>
</dbReference>
<evidence type="ECO:0000313" key="5">
    <source>
        <dbReference type="EMBL" id="VEU81087.1"/>
    </source>
</evidence>
<name>A0A449BF60_HAPAX</name>
<evidence type="ECO:0000313" key="6">
    <source>
        <dbReference type="Proteomes" id="UP000289841"/>
    </source>
</evidence>
<keyword evidence="2 4" id="KW-0808">Transferase</keyword>
<dbReference type="PANTHER" id="PTHR11104">
    <property type="entry name" value="AMINOGLYCOSIDE N3-ACETYLTRANSFERASE"/>
    <property type="match status" value="1"/>
</dbReference>
<evidence type="ECO:0000256" key="4">
    <source>
        <dbReference type="RuleBase" id="RU365031"/>
    </source>
</evidence>
<dbReference type="EMBL" id="LR215048">
    <property type="protein sequence ID" value="VEU81087.1"/>
    <property type="molecule type" value="Genomic_DNA"/>
</dbReference>
<keyword evidence="4" id="KW-0046">Antibiotic resistance</keyword>
<dbReference type="InterPro" id="IPR003679">
    <property type="entry name" value="Amioglycoside_AcTrfase"/>
</dbReference>
<dbReference type="Pfam" id="PF02522">
    <property type="entry name" value="Antibiotic_NAT"/>
    <property type="match status" value="1"/>
</dbReference>
<comment type="similarity">
    <text evidence="1 4">Belongs to the antibiotic N-acetyltransferase family.</text>
</comment>
<dbReference type="GO" id="GO:0046677">
    <property type="term" value="P:response to antibiotic"/>
    <property type="evidence" value="ECO:0007669"/>
    <property type="project" value="UniProtKB-KW"/>
</dbReference>
<dbReference type="InterPro" id="IPR028345">
    <property type="entry name" value="Antibiotic_NAT-like"/>
</dbReference>
<dbReference type="SUPFAM" id="SSF110710">
    <property type="entry name" value="TTHA0583/YokD-like"/>
    <property type="match status" value="1"/>
</dbReference>
<sequence>MKLKEIVESTSTPRTLESLVLDLKKFDIDYDDTVIVHVSQSSIGWILGGTETLYKAILKVIGPLGTIVVPTQTMDNSDPKDWVAPAVPESWHQEIRDLMPAYDKKTTKTRSMGSFSEYIRVHPDSERSSHPQVSFAAIGFHAKKIVKKHELTPKFGMDTPLGAIYRLGGAKILMIGTDMTTCTGLHLSEALSENFKEKEISSCAMIVDNKRKWVSYEDKNYNSDAFSVIYDEYKKKVNITEGFVGSGSTKVLDFNNLIDFGKSFYDKLKIK</sequence>
<dbReference type="AlphaFoldDB" id="A0A449BF60"/>
<dbReference type="RefSeq" id="WP_026391008.1">
    <property type="nucleotide sequence ID" value="NZ_LR215048.1"/>
</dbReference>
<evidence type="ECO:0000256" key="2">
    <source>
        <dbReference type="ARBA" id="ARBA00022679"/>
    </source>
</evidence>
<proteinExistence type="inferred from homology"/>
<evidence type="ECO:0000256" key="3">
    <source>
        <dbReference type="ARBA" id="ARBA00023315"/>
    </source>
</evidence>
<organism evidence="5 6">
    <name type="scientific">Haploplasma axanthum</name>
    <name type="common">Acholeplasma axanthum</name>
    <dbReference type="NCBI Taxonomy" id="29552"/>
    <lineage>
        <taxon>Bacteria</taxon>
        <taxon>Bacillati</taxon>
        <taxon>Mycoplasmatota</taxon>
        <taxon>Mollicutes</taxon>
        <taxon>Acholeplasmatales</taxon>
        <taxon>Acholeplasmataceae</taxon>
        <taxon>Haploplasma</taxon>
    </lineage>
</organism>
<reference evidence="5 6" key="1">
    <citation type="submission" date="2019-01" db="EMBL/GenBank/DDBJ databases">
        <authorList>
            <consortium name="Pathogen Informatics"/>
        </authorList>
    </citation>
    <scope>NUCLEOTIDE SEQUENCE [LARGE SCALE GENOMIC DNA]</scope>
    <source>
        <strain evidence="5 6">NCTC10138</strain>
    </source>
</reference>
<accession>A0A449BF60</accession>
<dbReference type="KEGG" id="aaxa:NCTC10138_01478"/>
<gene>
    <name evidence="5" type="primary">yokD</name>
    <name evidence="5" type="ORF">NCTC10138_01478</name>
</gene>
<comment type="catalytic activity">
    <reaction evidence="4">
        <text>a 2-deoxystreptamine antibiotic + acetyl-CoA = an N(3)-acetyl-2-deoxystreptamine antibiotic + CoA + H(+)</text>
        <dbReference type="Rhea" id="RHEA:12665"/>
        <dbReference type="ChEBI" id="CHEBI:15378"/>
        <dbReference type="ChEBI" id="CHEBI:57287"/>
        <dbReference type="ChEBI" id="CHEBI:57288"/>
        <dbReference type="ChEBI" id="CHEBI:57921"/>
        <dbReference type="ChEBI" id="CHEBI:77452"/>
        <dbReference type="EC" id="2.3.1.81"/>
    </reaction>
</comment>
<keyword evidence="6" id="KW-1185">Reference proteome</keyword>
<protein>
    <recommendedName>
        <fullName evidence="4">Aminoglycoside N(3)-acetyltransferase</fullName>
        <ecNumber evidence="4">2.3.1.-</ecNumber>
    </recommendedName>
</protein>
<dbReference type="EC" id="2.3.1.-" evidence="4"/>
<dbReference type="Proteomes" id="UP000289841">
    <property type="component" value="Chromosome"/>
</dbReference>
<dbReference type="OrthoDB" id="7330654at2"/>
<keyword evidence="3 4" id="KW-0012">Acyltransferase</keyword>
<dbReference type="PANTHER" id="PTHR11104:SF0">
    <property type="entry name" value="SPBETA PROPHAGE-DERIVED AMINOGLYCOSIDE N(3')-ACETYLTRANSFERASE-LIKE PROTEIN YOKD"/>
    <property type="match status" value="1"/>
</dbReference>
<evidence type="ECO:0000256" key="1">
    <source>
        <dbReference type="ARBA" id="ARBA00006383"/>
    </source>
</evidence>